<dbReference type="OrthoDB" id="7307620at2"/>
<comment type="caution">
    <text evidence="1">The sequence shown here is derived from an EMBL/GenBank/DDBJ whole genome shotgun (WGS) entry which is preliminary data.</text>
</comment>
<dbReference type="RefSeq" id="WP_098738602.1">
    <property type="nucleotide sequence ID" value="NZ_PDKW01000042.1"/>
</dbReference>
<protein>
    <submittedName>
        <fullName evidence="1">Uncharacterized protein</fullName>
    </submittedName>
</protein>
<accession>A0A2B8BEB5</accession>
<name>A0A2B8BEB5_9PROT</name>
<reference evidence="2" key="1">
    <citation type="submission" date="2017-10" db="EMBL/GenBank/DDBJ databases">
        <authorList>
            <person name="Kravchenko I.K."/>
            <person name="Grouzdev D.S."/>
        </authorList>
    </citation>
    <scope>NUCLEOTIDE SEQUENCE [LARGE SCALE GENOMIC DNA]</scope>
    <source>
        <strain evidence="2">B2</strain>
    </source>
</reference>
<evidence type="ECO:0000313" key="2">
    <source>
        <dbReference type="Proteomes" id="UP000225379"/>
    </source>
</evidence>
<gene>
    <name evidence="1" type="ORF">CRT60_21795</name>
</gene>
<dbReference type="Proteomes" id="UP000225379">
    <property type="component" value="Unassembled WGS sequence"/>
</dbReference>
<keyword evidence="2" id="KW-1185">Reference proteome</keyword>
<dbReference type="EMBL" id="PDKW01000042">
    <property type="protein sequence ID" value="PGH55888.1"/>
    <property type="molecule type" value="Genomic_DNA"/>
</dbReference>
<organism evidence="1 2">
    <name type="scientific">Azospirillum palustre</name>
    <dbReference type="NCBI Taxonomy" id="2044885"/>
    <lineage>
        <taxon>Bacteria</taxon>
        <taxon>Pseudomonadati</taxon>
        <taxon>Pseudomonadota</taxon>
        <taxon>Alphaproteobacteria</taxon>
        <taxon>Rhodospirillales</taxon>
        <taxon>Azospirillaceae</taxon>
        <taxon>Azospirillum</taxon>
    </lineage>
</organism>
<evidence type="ECO:0000313" key="1">
    <source>
        <dbReference type="EMBL" id="PGH55888.1"/>
    </source>
</evidence>
<proteinExistence type="predicted"/>
<sequence>MTNGYFNHDNPESKRTLARAESVNATFEAVAAGFDLLPDDMTLKQGRATWATATGGPATYLVTLPFNPQSYATGLNFRFKVPATSTGACAINVMGPTGLLGAKALRRFNGDDTLPDDLVAGAVADVAYDGAKFVLVGQHGATEMNATVAVDAATRAEAAADRAAIWDPANYLSLAGGALSGWLRSWAGVDASNLGLRIGEATSGFYRSALGVIGFVVNGIEVFRTAANGTLTFRRPVVPKVVTVPWASTITLDLTAGNKFAVTMAGGTTFGPPALTDDMEGMEFTILPMQDGTGSRSVAFDSLFRFPGGAAPIPSATAGKRDRAICEVVRTLAGTLAIDAVYVKGF</sequence>
<dbReference type="AlphaFoldDB" id="A0A2B8BEB5"/>